<dbReference type="GO" id="GO:0097367">
    <property type="term" value="F:carbohydrate derivative binding"/>
    <property type="evidence" value="ECO:0007669"/>
    <property type="project" value="InterPro"/>
</dbReference>
<evidence type="ECO:0000313" key="5">
    <source>
        <dbReference type="Proteomes" id="UP000231152"/>
    </source>
</evidence>
<dbReference type="CDD" id="cd05637">
    <property type="entry name" value="SIS_PGI_PMI_2"/>
    <property type="match status" value="1"/>
</dbReference>
<name>A0A2M8LDI9_9BACT</name>
<comment type="similarity">
    <text evidence="1">Belongs to the PGI/PMI family.</text>
</comment>
<sequence length="327" mass="36418">MYSIFMMDKALRELPAQFDYTPVIANADRLVKKEAFLACGMGGSIKQHQLLSIVHPELDLLLHASYGLPVAPEGDFERRLVLITSYSGNTEESLDAYQEAKKRGLSLAVVATGGALIAAAKEDGVPYIELPNVGIQPRSAIGYTLRAALALMGHEDILQETSELVQLLNSQKAETQGEALSVRLQNRVPVIYSSEMNSAVSVVAKIKFNEGAKIPSYNNVFPELNHNEMQGFYVQPKTEALSGQLYFLFLTDTEDHPRIQKRMAVTKALYEERGLTVEELALSGTNRWHKIFATLLVIDWAAFYLAKYYGFDPELVEMVEAFKKHIA</sequence>
<comment type="caution">
    <text evidence="4">The sequence shown here is derived from an EMBL/GenBank/DDBJ whole genome shotgun (WGS) entry which is preliminary data.</text>
</comment>
<dbReference type="Pfam" id="PF10432">
    <property type="entry name" value="bact-PGI_C"/>
    <property type="match status" value="1"/>
</dbReference>
<proteinExistence type="inferred from homology"/>
<dbReference type="GO" id="GO:0004347">
    <property type="term" value="F:glucose-6-phosphate isomerase activity"/>
    <property type="evidence" value="ECO:0007669"/>
    <property type="project" value="InterPro"/>
</dbReference>
<evidence type="ECO:0000256" key="1">
    <source>
        <dbReference type="ARBA" id="ARBA00010523"/>
    </source>
</evidence>
<evidence type="ECO:0000259" key="3">
    <source>
        <dbReference type="PROSITE" id="PS51464"/>
    </source>
</evidence>
<organism evidence="4 5">
    <name type="scientific">Candidatus Uhrbacteria bacterium CG10_big_fil_rev_8_21_14_0_10_48_11</name>
    <dbReference type="NCBI Taxonomy" id="1975037"/>
    <lineage>
        <taxon>Bacteria</taxon>
        <taxon>Candidatus Uhriibacteriota</taxon>
    </lineage>
</organism>
<dbReference type="Proteomes" id="UP000231152">
    <property type="component" value="Unassembled WGS sequence"/>
</dbReference>
<dbReference type="EMBL" id="PFET01000014">
    <property type="protein sequence ID" value="PJE75511.1"/>
    <property type="molecule type" value="Genomic_DNA"/>
</dbReference>
<evidence type="ECO:0000313" key="4">
    <source>
        <dbReference type="EMBL" id="PJE75511.1"/>
    </source>
</evidence>
<feature type="domain" description="SIS" evidence="3">
    <location>
        <begin position="26"/>
        <end position="170"/>
    </location>
</feature>
<dbReference type="AlphaFoldDB" id="A0A2M8LDI9"/>
<dbReference type="InterPro" id="IPR001347">
    <property type="entry name" value="SIS_dom"/>
</dbReference>
<gene>
    <name evidence="4" type="ORF">COV04_04375</name>
</gene>
<dbReference type="GO" id="GO:0004476">
    <property type="term" value="F:mannose-6-phosphate isomerase activity"/>
    <property type="evidence" value="ECO:0007669"/>
    <property type="project" value="InterPro"/>
</dbReference>
<dbReference type="GO" id="GO:1901135">
    <property type="term" value="P:carbohydrate derivative metabolic process"/>
    <property type="evidence" value="ECO:0007669"/>
    <property type="project" value="InterPro"/>
</dbReference>
<reference evidence="4 5" key="1">
    <citation type="submission" date="2017-09" db="EMBL/GenBank/DDBJ databases">
        <title>Depth-based differentiation of microbial function through sediment-hosted aquifers and enrichment of novel symbionts in the deep terrestrial subsurface.</title>
        <authorList>
            <person name="Probst A.J."/>
            <person name="Ladd B."/>
            <person name="Jarett J.K."/>
            <person name="Geller-Mcgrath D.E."/>
            <person name="Sieber C.M."/>
            <person name="Emerson J.B."/>
            <person name="Anantharaman K."/>
            <person name="Thomas B.C."/>
            <person name="Malmstrom R."/>
            <person name="Stieglmeier M."/>
            <person name="Klingl A."/>
            <person name="Woyke T."/>
            <person name="Ryan C.M."/>
            <person name="Banfield J.F."/>
        </authorList>
    </citation>
    <scope>NUCLEOTIDE SEQUENCE [LARGE SCALE GENOMIC DNA]</scope>
    <source>
        <strain evidence="4">CG10_big_fil_rev_8_21_14_0_10_48_11</strain>
    </source>
</reference>
<dbReference type="Gene3D" id="3.40.50.10490">
    <property type="entry name" value="Glucose-6-phosphate isomerase like protein, domain 1"/>
    <property type="match status" value="2"/>
</dbReference>
<dbReference type="SUPFAM" id="SSF53697">
    <property type="entry name" value="SIS domain"/>
    <property type="match status" value="1"/>
</dbReference>
<protein>
    <recommendedName>
        <fullName evidence="3">SIS domain-containing protein</fullName>
    </recommendedName>
</protein>
<accession>A0A2M8LDI9</accession>
<evidence type="ECO:0000256" key="2">
    <source>
        <dbReference type="ARBA" id="ARBA00023235"/>
    </source>
</evidence>
<dbReference type="PROSITE" id="PS51464">
    <property type="entry name" value="SIS"/>
    <property type="match status" value="1"/>
</dbReference>
<keyword evidence="2" id="KW-0413">Isomerase</keyword>
<dbReference type="GO" id="GO:0005975">
    <property type="term" value="P:carbohydrate metabolic process"/>
    <property type="evidence" value="ECO:0007669"/>
    <property type="project" value="InterPro"/>
</dbReference>
<dbReference type="InterPro" id="IPR019490">
    <property type="entry name" value="Glu6P/Mann6P_isomerase_C"/>
</dbReference>
<dbReference type="InterPro" id="IPR046348">
    <property type="entry name" value="SIS_dom_sf"/>
</dbReference>